<organism evidence="1 2">
    <name type="scientific">Clitoria ternatea</name>
    <name type="common">Butterfly pea</name>
    <dbReference type="NCBI Taxonomy" id="43366"/>
    <lineage>
        <taxon>Eukaryota</taxon>
        <taxon>Viridiplantae</taxon>
        <taxon>Streptophyta</taxon>
        <taxon>Embryophyta</taxon>
        <taxon>Tracheophyta</taxon>
        <taxon>Spermatophyta</taxon>
        <taxon>Magnoliopsida</taxon>
        <taxon>eudicotyledons</taxon>
        <taxon>Gunneridae</taxon>
        <taxon>Pentapetalae</taxon>
        <taxon>rosids</taxon>
        <taxon>fabids</taxon>
        <taxon>Fabales</taxon>
        <taxon>Fabaceae</taxon>
        <taxon>Papilionoideae</taxon>
        <taxon>50 kb inversion clade</taxon>
        <taxon>NPAAA clade</taxon>
        <taxon>indigoferoid/millettioid clade</taxon>
        <taxon>Phaseoleae</taxon>
        <taxon>Clitoria</taxon>
    </lineage>
</organism>
<dbReference type="AlphaFoldDB" id="A0AAN9JKY7"/>
<dbReference type="EMBL" id="JAYKXN010000003">
    <property type="protein sequence ID" value="KAK7301120.1"/>
    <property type="molecule type" value="Genomic_DNA"/>
</dbReference>
<keyword evidence="2" id="KW-1185">Reference proteome</keyword>
<evidence type="ECO:0000313" key="2">
    <source>
        <dbReference type="Proteomes" id="UP001359559"/>
    </source>
</evidence>
<accession>A0AAN9JKY7</accession>
<gene>
    <name evidence="1" type="ORF">RJT34_11981</name>
</gene>
<name>A0AAN9JKY7_CLITE</name>
<proteinExistence type="predicted"/>
<dbReference type="Proteomes" id="UP001359559">
    <property type="component" value="Unassembled WGS sequence"/>
</dbReference>
<sequence length="101" mass="11216">MGVNMTLDLLSTGSLRTEDLITKGKRGLSILTIPVLKGVKLLGYGTIKISRIRFGGDLVSVNNIFVPEEGLSETIEDSLDERTNFFLIYVEANQQVDPPWF</sequence>
<reference evidence="1 2" key="1">
    <citation type="submission" date="2024-01" db="EMBL/GenBank/DDBJ databases">
        <title>The genomes of 5 underutilized Papilionoideae crops provide insights into root nodulation and disease resistance.</title>
        <authorList>
            <person name="Yuan L."/>
        </authorList>
    </citation>
    <scope>NUCLEOTIDE SEQUENCE [LARGE SCALE GENOMIC DNA]</scope>
    <source>
        <strain evidence="1">LY-2023</strain>
        <tissue evidence="1">Leaf</tissue>
    </source>
</reference>
<protein>
    <submittedName>
        <fullName evidence="1">Uncharacterized protein</fullName>
    </submittedName>
</protein>
<evidence type="ECO:0000313" key="1">
    <source>
        <dbReference type="EMBL" id="KAK7301120.1"/>
    </source>
</evidence>
<comment type="caution">
    <text evidence="1">The sequence shown here is derived from an EMBL/GenBank/DDBJ whole genome shotgun (WGS) entry which is preliminary data.</text>
</comment>